<protein>
    <submittedName>
        <fullName evidence="1">Uncharacterized protein</fullName>
    </submittedName>
</protein>
<dbReference type="EMBL" id="KQ241766">
    <property type="protein sequence ID" value="KNC84407.1"/>
    <property type="molecule type" value="Genomic_DNA"/>
</dbReference>
<name>A0A0L0G5V0_9EUKA</name>
<organism evidence="1 2">
    <name type="scientific">Sphaeroforma arctica JP610</name>
    <dbReference type="NCBI Taxonomy" id="667725"/>
    <lineage>
        <taxon>Eukaryota</taxon>
        <taxon>Ichthyosporea</taxon>
        <taxon>Ichthyophonida</taxon>
        <taxon>Sphaeroforma</taxon>
    </lineage>
</organism>
<dbReference type="RefSeq" id="XP_014158309.1">
    <property type="nucleotide sequence ID" value="XM_014302834.1"/>
</dbReference>
<dbReference type="GeneID" id="25903873"/>
<dbReference type="Proteomes" id="UP000054560">
    <property type="component" value="Unassembled WGS sequence"/>
</dbReference>
<dbReference type="AlphaFoldDB" id="A0A0L0G5V0"/>
<keyword evidence="2" id="KW-1185">Reference proteome</keyword>
<evidence type="ECO:0000313" key="1">
    <source>
        <dbReference type="EMBL" id="KNC84407.1"/>
    </source>
</evidence>
<reference evidence="1 2" key="1">
    <citation type="submission" date="2011-02" db="EMBL/GenBank/DDBJ databases">
        <title>The Genome Sequence of Sphaeroforma arctica JP610.</title>
        <authorList>
            <consortium name="The Broad Institute Genome Sequencing Platform"/>
            <person name="Russ C."/>
            <person name="Cuomo C."/>
            <person name="Young S.K."/>
            <person name="Zeng Q."/>
            <person name="Gargeya S."/>
            <person name="Alvarado L."/>
            <person name="Berlin A."/>
            <person name="Chapman S.B."/>
            <person name="Chen Z."/>
            <person name="Freedman E."/>
            <person name="Gellesch M."/>
            <person name="Goldberg J."/>
            <person name="Griggs A."/>
            <person name="Gujja S."/>
            <person name="Heilman E."/>
            <person name="Heiman D."/>
            <person name="Howarth C."/>
            <person name="Mehta T."/>
            <person name="Neiman D."/>
            <person name="Pearson M."/>
            <person name="Roberts A."/>
            <person name="Saif S."/>
            <person name="Shea T."/>
            <person name="Shenoy N."/>
            <person name="Sisk P."/>
            <person name="Stolte C."/>
            <person name="Sykes S."/>
            <person name="White J."/>
            <person name="Yandava C."/>
            <person name="Burger G."/>
            <person name="Gray M.W."/>
            <person name="Holland P.W.H."/>
            <person name="King N."/>
            <person name="Lang F.B.F."/>
            <person name="Roger A.J."/>
            <person name="Ruiz-Trillo I."/>
            <person name="Haas B."/>
            <person name="Nusbaum C."/>
            <person name="Birren B."/>
        </authorList>
    </citation>
    <scope>NUCLEOTIDE SEQUENCE [LARGE SCALE GENOMIC DNA]</scope>
    <source>
        <strain evidence="1 2">JP610</strain>
    </source>
</reference>
<sequence length="117" mass="13938">MIRLGTLRVKGLALEFNFDETEFEHTLLRELTIEGTERKDHINFLNNVESMFPSLRVLRVPADVGCFLLDEDYETYETDFELQVPLFEKHKVREGQALGFYWPLPKPWYDDNRIVDR</sequence>
<evidence type="ECO:0000313" key="2">
    <source>
        <dbReference type="Proteomes" id="UP000054560"/>
    </source>
</evidence>
<proteinExistence type="predicted"/>
<gene>
    <name evidence="1" type="ORF">SARC_03369</name>
</gene>
<accession>A0A0L0G5V0</accession>